<sequence>MIGHLLYADDTTIFCEPREDQIRFLKTILLFFEASSGLKVNWGKSNLFPIKEVTNILNLADILGCKVENMPTVYLDMPLENEHKSIQIWDGIVEKTERRLARWKAQYLSMGGRHTLINSVLDSLPTYVMSLFPLPPKVLKKLDKLRRDFLWHGCKEIKGYNLVKWEITLKSKDKGGMGIRDLRKQNNSLLMKWLWRTEV</sequence>
<organism evidence="1">
    <name type="scientific">Solanum chacoense</name>
    <name type="common">Chaco potato</name>
    <dbReference type="NCBI Taxonomy" id="4108"/>
    <lineage>
        <taxon>Eukaryota</taxon>
        <taxon>Viridiplantae</taxon>
        <taxon>Streptophyta</taxon>
        <taxon>Embryophyta</taxon>
        <taxon>Tracheophyta</taxon>
        <taxon>Spermatophyta</taxon>
        <taxon>Magnoliopsida</taxon>
        <taxon>eudicotyledons</taxon>
        <taxon>Gunneridae</taxon>
        <taxon>Pentapetalae</taxon>
        <taxon>asterids</taxon>
        <taxon>lamiids</taxon>
        <taxon>Solanales</taxon>
        <taxon>Solanaceae</taxon>
        <taxon>Solanoideae</taxon>
        <taxon>Solaneae</taxon>
        <taxon>Solanum</taxon>
    </lineage>
</organism>
<evidence type="ECO:0000313" key="1">
    <source>
        <dbReference type="EMBL" id="JAP23548.1"/>
    </source>
</evidence>
<dbReference type="PANTHER" id="PTHR33116">
    <property type="entry name" value="REVERSE TRANSCRIPTASE ZINC-BINDING DOMAIN-CONTAINING PROTEIN-RELATED-RELATED"/>
    <property type="match status" value="1"/>
</dbReference>
<protein>
    <submittedName>
        <fullName evidence="1">Putative ovule protein</fullName>
    </submittedName>
</protein>
<accession>A0A0V0HSZ9</accession>
<name>A0A0V0HSZ9_SOLCH</name>
<proteinExistence type="predicted"/>
<dbReference type="EMBL" id="GEDG01015352">
    <property type="protein sequence ID" value="JAP23548.1"/>
    <property type="molecule type" value="Transcribed_RNA"/>
</dbReference>
<reference evidence="1" key="1">
    <citation type="submission" date="2015-12" db="EMBL/GenBank/DDBJ databases">
        <title>Gene expression during late stages of embryo sac development: a critical building block for successful pollen-pistil interactions.</title>
        <authorList>
            <person name="Liu Y."/>
            <person name="Joly V."/>
            <person name="Sabar M."/>
            <person name="Matton D.P."/>
        </authorList>
    </citation>
    <scope>NUCLEOTIDE SEQUENCE</scope>
</reference>
<dbReference type="PANTHER" id="PTHR33116:SF78">
    <property type="entry name" value="OS12G0587133 PROTEIN"/>
    <property type="match status" value="1"/>
</dbReference>
<dbReference type="AlphaFoldDB" id="A0A0V0HSZ9"/>